<sequence length="147" mass="15608">MASAATSELIFFIATLIISASVVGVLGAQTFHITSSIQESSRNTAGAIGTSFEIINQPDMIPYDNGYVFYIKNTGSTQFYFTNTTVSVVLNGTLLTGSEVTFSSPQPGYLAPGQVGEITVHLSLSPGYYTLSVTLSTGNSQELEFEV</sequence>
<organism evidence="1 2">
    <name type="scientific">Thermogymnomonas acidicola</name>
    <dbReference type="NCBI Taxonomy" id="399579"/>
    <lineage>
        <taxon>Archaea</taxon>
        <taxon>Methanobacteriati</taxon>
        <taxon>Thermoplasmatota</taxon>
        <taxon>Thermoplasmata</taxon>
        <taxon>Thermoplasmatales</taxon>
        <taxon>Thermogymnomonas</taxon>
    </lineage>
</organism>
<dbReference type="Gene3D" id="2.60.40.10">
    <property type="entry name" value="Immunoglobulins"/>
    <property type="match status" value="1"/>
</dbReference>
<dbReference type="Proteomes" id="UP000632195">
    <property type="component" value="Unassembled WGS sequence"/>
</dbReference>
<dbReference type="RefSeq" id="WP_188680731.1">
    <property type="nucleotide sequence ID" value="NZ_BMNY01000001.1"/>
</dbReference>
<dbReference type="GO" id="GO:0097588">
    <property type="term" value="P:archaeal or bacterial-type flagellum-dependent cell motility"/>
    <property type="evidence" value="ECO:0007669"/>
    <property type="project" value="InterPro"/>
</dbReference>
<dbReference type="GO" id="GO:0005198">
    <property type="term" value="F:structural molecule activity"/>
    <property type="evidence" value="ECO:0007669"/>
    <property type="project" value="InterPro"/>
</dbReference>
<keyword evidence="1" id="KW-0966">Cell projection</keyword>
<dbReference type="AlphaFoldDB" id="A0AA37BRA0"/>
<name>A0AA37BRA0_9ARCH</name>
<evidence type="ECO:0000313" key="2">
    <source>
        <dbReference type="Proteomes" id="UP000632195"/>
    </source>
</evidence>
<reference evidence="1" key="2">
    <citation type="submission" date="2022-09" db="EMBL/GenBank/DDBJ databases">
        <authorList>
            <person name="Sun Q."/>
            <person name="Ohkuma M."/>
        </authorList>
    </citation>
    <scope>NUCLEOTIDE SEQUENCE</scope>
    <source>
        <strain evidence="1">JCM 13583</strain>
    </source>
</reference>
<keyword evidence="1" id="KW-0969">Cilium</keyword>
<gene>
    <name evidence="1" type="ORF">GCM10007108_09350</name>
</gene>
<keyword evidence="2" id="KW-1185">Reference proteome</keyword>
<dbReference type="EMBL" id="BMNY01000001">
    <property type="protein sequence ID" value="GGM73479.1"/>
    <property type="molecule type" value="Genomic_DNA"/>
</dbReference>
<proteinExistence type="predicted"/>
<accession>A0AA37BRA0</accession>
<reference evidence="1" key="1">
    <citation type="journal article" date="2014" name="Int. J. Syst. Evol. Microbiol.">
        <title>Complete genome sequence of Corynebacterium casei LMG S-19264T (=DSM 44701T), isolated from a smear-ripened cheese.</title>
        <authorList>
            <consortium name="US DOE Joint Genome Institute (JGI-PGF)"/>
            <person name="Walter F."/>
            <person name="Albersmeier A."/>
            <person name="Kalinowski J."/>
            <person name="Ruckert C."/>
        </authorList>
    </citation>
    <scope>NUCLEOTIDE SEQUENCE</scope>
    <source>
        <strain evidence="1">JCM 13583</strain>
    </source>
</reference>
<dbReference type="InterPro" id="IPR002774">
    <property type="entry name" value="Flagellin_arc-type"/>
</dbReference>
<protein>
    <submittedName>
        <fullName evidence="1">Flagellar protein G</fullName>
    </submittedName>
</protein>
<comment type="caution">
    <text evidence="1">The sequence shown here is derived from an EMBL/GenBank/DDBJ whole genome shotgun (WGS) entry which is preliminary data.</text>
</comment>
<dbReference type="Pfam" id="PF01917">
    <property type="entry name" value="Flagellin_arch-type"/>
    <property type="match status" value="1"/>
</dbReference>
<dbReference type="InterPro" id="IPR013783">
    <property type="entry name" value="Ig-like_fold"/>
</dbReference>
<dbReference type="PANTHER" id="PTHR42200:SF1">
    <property type="entry name" value="FLAGELLA-RELATED PROTEIN G-RELATED"/>
    <property type="match status" value="1"/>
</dbReference>
<keyword evidence="1" id="KW-0282">Flagellum</keyword>
<dbReference type="PANTHER" id="PTHR42200">
    <property type="entry name" value="ARCHAEAL FLAGELLA-RELATED PROTEIN F-RELATED"/>
    <property type="match status" value="1"/>
</dbReference>
<evidence type="ECO:0000313" key="1">
    <source>
        <dbReference type="EMBL" id="GGM73479.1"/>
    </source>
</evidence>